<dbReference type="RefSeq" id="WP_148700460.1">
    <property type="nucleotide sequence ID" value="NZ_CP007174.1"/>
</dbReference>
<dbReference type="EMBL" id="CP007174">
    <property type="protein sequence ID" value="AIF83744.1"/>
    <property type="molecule type" value="Genomic_DNA"/>
</dbReference>
<dbReference type="STRING" id="1459636.NTE_01683"/>
<dbReference type="AlphaFoldDB" id="A0A075MWV4"/>
<dbReference type="GeneID" id="41597456"/>
<organism evidence="1 2">
    <name type="scientific">Candidatus Nitrososphaera evergladensis SR1</name>
    <dbReference type="NCBI Taxonomy" id="1459636"/>
    <lineage>
        <taxon>Archaea</taxon>
        <taxon>Nitrososphaerota</taxon>
        <taxon>Nitrososphaeria</taxon>
        <taxon>Nitrososphaerales</taxon>
        <taxon>Nitrososphaeraceae</taxon>
        <taxon>Nitrososphaera</taxon>
    </lineage>
</organism>
<sequence>MQRNLCERVIKLDKNIRFAGIVNANGEVIEGGFQQGIQPLLNGPAEQQMYIQSLSNVVTLKQYADMLGDFRYSITEHDKVTLLTFPLGDGILCVSASPKADSAKIRNKVAALLKGNKPRGSKKV</sequence>
<dbReference type="InterPro" id="IPR046600">
    <property type="entry name" value="DUF6659"/>
</dbReference>
<keyword evidence="2" id="KW-1185">Reference proteome</keyword>
<protein>
    <recommendedName>
        <fullName evidence="3">Roadblock/LAMTOR2 domain-containing protein</fullName>
    </recommendedName>
</protein>
<gene>
    <name evidence="1" type="ORF">NTE_01683</name>
</gene>
<evidence type="ECO:0000313" key="2">
    <source>
        <dbReference type="Proteomes" id="UP000028194"/>
    </source>
</evidence>
<accession>A0A075MWV4</accession>
<proteinExistence type="predicted"/>
<dbReference type="HOGENOM" id="CLU_128582_0_0_2"/>
<evidence type="ECO:0008006" key="3">
    <source>
        <dbReference type="Google" id="ProtNLM"/>
    </source>
</evidence>
<evidence type="ECO:0000313" key="1">
    <source>
        <dbReference type="EMBL" id="AIF83744.1"/>
    </source>
</evidence>
<dbReference type="KEGG" id="nev:NTE_01683"/>
<dbReference type="Pfam" id="PF20364">
    <property type="entry name" value="DUF6659"/>
    <property type="match status" value="1"/>
</dbReference>
<dbReference type="eggNOG" id="arCOG08684">
    <property type="taxonomic scope" value="Archaea"/>
</dbReference>
<reference evidence="1 2" key="1">
    <citation type="journal article" date="2014" name="PLoS ONE">
        <title>Genome Sequence of Candidatus Nitrososphaera evergladensis from Group I.1b Enriched from Everglades Soil Reveals Novel Genomic Features of the Ammonia-Oxidizing Archaea.</title>
        <authorList>
            <person name="Zhalnina K.V."/>
            <person name="Dias R."/>
            <person name="Leonard M.T."/>
            <person name="Dorr de Quadros P."/>
            <person name="Camargo F.A."/>
            <person name="Drew J.C."/>
            <person name="Farmerie W.G."/>
            <person name="Daroub S.H."/>
            <person name="Triplett E.W."/>
        </authorList>
    </citation>
    <scope>NUCLEOTIDE SEQUENCE [LARGE SCALE GENOMIC DNA]</scope>
    <source>
        <strain evidence="1 2">SR1</strain>
    </source>
</reference>
<dbReference type="OrthoDB" id="9222at2157"/>
<dbReference type="Proteomes" id="UP000028194">
    <property type="component" value="Chromosome"/>
</dbReference>
<name>A0A075MWV4_9ARCH</name>